<gene>
    <name evidence="2" type="ORF">ET33_12660</name>
</gene>
<keyword evidence="1" id="KW-0472">Membrane</keyword>
<evidence type="ECO:0008006" key="4">
    <source>
        <dbReference type="Google" id="ProtNLM"/>
    </source>
</evidence>
<organism evidence="2 3">
    <name type="scientific">Paenibacillus tyrfis</name>
    <dbReference type="NCBI Taxonomy" id="1501230"/>
    <lineage>
        <taxon>Bacteria</taxon>
        <taxon>Bacillati</taxon>
        <taxon>Bacillota</taxon>
        <taxon>Bacilli</taxon>
        <taxon>Bacillales</taxon>
        <taxon>Paenibacillaceae</taxon>
        <taxon>Paenibacillus</taxon>
    </lineage>
</organism>
<name>A0A081NZK0_9BACL</name>
<dbReference type="RefSeq" id="WP_036687448.1">
    <property type="nucleotide sequence ID" value="NZ_JNVM01000019.1"/>
</dbReference>
<dbReference type="AlphaFoldDB" id="A0A081NZK0"/>
<feature type="transmembrane region" description="Helical" evidence="1">
    <location>
        <begin position="12"/>
        <end position="31"/>
    </location>
</feature>
<dbReference type="Pfam" id="PF12831">
    <property type="entry name" value="FAD_oxidored"/>
    <property type="match status" value="1"/>
</dbReference>
<dbReference type="SUPFAM" id="SSF51905">
    <property type="entry name" value="FAD/NAD(P)-binding domain"/>
    <property type="match status" value="1"/>
</dbReference>
<dbReference type="EMBL" id="JNVM01000019">
    <property type="protein sequence ID" value="KEQ23873.1"/>
    <property type="molecule type" value="Genomic_DNA"/>
</dbReference>
<protein>
    <recommendedName>
        <fullName evidence="4">FAD-dependent oxidoreductase</fullName>
    </recommendedName>
</protein>
<keyword evidence="1" id="KW-1133">Transmembrane helix</keyword>
<dbReference type="InterPro" id="IPR036188">
    <property type="entry name" value="FAD/NAD-bd_sf"/>
</dbReference>
<dbReference type="PROSITE" id="PS51257">
    <property type="entry name" value="PROKAR_LIPOPROTEIN"/>
    <property type="match status" value="1"/>
</dbReference>
<reference evidence="2 3" key="1">
    <citation type="submission" date="2014-06" db="EMBL/GenBank/DDBJ databases">
        <title>Draft genome sequence of Paenibacillus sp. MSt1.</title>
        <authorList>
            <person name="Aw Y.K."/>
            <person name="Ong K.S."/>
            <person name="Gan H.M."/>
            <person name="Lee S.M."/>
        </authorList>
    </citation>
    <scope>NUCLEOTIDE SEQUENCE [LARGE SCALE GENOMIC DNA]</scope>
    <source>
        <strain evidence="2 3">MSt1</strain>
    </source>
</reference>
<accession>A0A081NZK0</accession>
<evidence type="ECO:0000313" key="2">
    <source>
        <dbReference type="EMBL" id="KEQ23873.1"/>
    </source>
</evidence>
<keyword evidence="3" id="KW-1185">Reference proteome</keyword>
<comment type="caution">
    <text evidence="2">The sequence shown here is derived from an EMBL/GenBank/DDBJ whole genome shotgun (WGS) entry which is preliminary data.</text>
</comment>
<keyword evidence="1" id="KW-0812">Transmembrane</keyword>
<sequence length="116" mass="12428">MVNRTKTGFRIAIGLGLLLALIAGGCLWSYVSHKSTAKPGEMKPLLHVSSVSEMKEAYDVIVTGTDPEGVAAAVSAARNGLTVLLVDGRNREILGGLMTLGWLNSLDNNYSPEYMY</sequence>
<dbReference type="Gene3D" id="3.50.50.60">
    <property type="entry name" value="FAD/NAD(P)-binding domain"/>
    <property type="match status" value="1"/>
</dbReference>
<evidence type="ECO:0000256" key="1">
    <source>
        <dbReference type="SAM" id="Phobius"/>
    </source>
</evidence>
<evidence type="ECO:0000313" key="3">
    <source>
        <dbReference type="Proteomes" id="UP000028123"/>
    </source>
</evidence>
<dbReference type="Proteomes" id="UP000028123">
    <property type="component" value="Unassembled WGS sequence"/>
</dbReference>
<dbReference type="eggNOG" id="COG0644">
    <property type="taxonomic scope" value="Bacteria"/>
</dbReference>
<proteinExistence type="predicted"/>